<dbReference type="PANTHER" id="PTHR10974">
    <property type="entry name" value="FI08016P-RELATED"/>
    <property type="match status" value="1"/>
</dbReference>
<comment type="caution">
    <text evidence="2">The sequence shown here is derived from an EMBL/GenBank/DDBJ whole genome shotgun (WGS) entry which is preliminary data.</text>
</comment>
<keyword evidence="1" id="KW-0812">Transmembrane</keyword>
<evidence type="ECO:0000256" key="1">
    <source>
        <dbReference type="SAM" id="Phobius"/>
    </source>
</evidence>
<sequence length="644" mass="74571">MDLCKKVKKIKRYLLIISGICVIFLLIVDKTPFVFSVHPVKEDDVPGNDDSFPYRQFCIHPQLDVNDSVMLNFIVMYSRENCEFKENWVFIQNGTLQFSETVLKNYSHFTCDYYPIERIGDYNVTWGDPTLNIPSGFQITSDSFRIRCRVSGVDSYDGLHSGVAYTRERAERVEAPLEKGFQGLSIAILGYDSMSRMSWLRRLPKTRKYFHDELGAIELESHNIVGDGTTAVLFPMLTGKFEWELPESRRNFPGAITLDTFPFLWHAMKKAGYLTSWANAAPNSAPLNYRMMGFLEPPTDFYTRPFYLALQNHTVAYPKYCIGSQSFSQVWLNYFRDIFVMYRNKRKFLFHFLVDMSHDDNNLITKMDDDTRDLIKFLNEEDYLNNTLLILMGDHGARYSAVRSTWSGKLEERLPYFSFLFPKWFQDKYPEAINNLRTNTKRLTTPFDINETFKDFLNFNGTGRGSLFNRGISLFKEIPLERRCEHAGIAPHWCACLAWRKVSVHETGASHALQTTLHTLNKFTAAYRLYCALLYVANVTAVTKLETRKEVLKFSKTDADGGIYKIDFEDEHQSGVALYQLTFHTMPGGGHFEATVTHDVSKKSFTVSEKEISRINKYGNDPACILDKNRQIRQYCYCKKNLMS</sequence>
<dbReference type="PANTHER" id="PTHR10974:SF1">
    <property type="entry name" value="FI08016P-RELATED"/>
    <property type="match status" value="1"/>
</dbReference>
<reference evidence="2 3" key="1">
    <citation type="submission" date="2024-04" db="EMBL/GenBank/DDBJ databases">
        <authorList>
            <consortium name="Genoscope - CEA"/>
            <person name="William W."/>
        </authorList>
    </citation>
    <scope>NUCLEOTIDE SEQUENCE [LARGE SCALE GENOMIC DNA]</scope>
</reference>
<proteinExistence type="predicted"/>
<keyword evidence="1" id="KW-0472">Membrane</keyword>
<accession>A0AAV2HNP6</accession>
<evidence type="ECO:0000313" key="3">
    <source>
        <dbReference type="Proteomes" id="UP001497497"/>
    </source>
</evidence>
<dbReference type="Pfam" id="PF02995">
    <property type="entry name" value="DUF229"/>
    <property type="match status" value="1"/>
</dbReference>
<name>A0AAV2HNP6_LYMST</name>
<keyword evidence="1" id="KW-1133">Transmembrane helix</keyword>
<dbReference type="GO" id="GO:0005615">
    <property type="term" value="C:extracellular space"/>
    <property type="evidence" value="ECO:0007669"/>
    <property type="project" value="TreeGrafter"/>
</dbReference>
<keyword evidence="3" id="KW-1185">Reference proteome</keyword>
<dbReference type="CDD" id="cd16021">
    <property type="entry name" value="ALP_like"/>
    <property type="match status" value="1"/>
</dbReference>
<feature type="transmembrane region" description="Helical" evidence="1">
    <location>
        <begin position="12"/>
        <end position="28"/>
    </location>
</feature>
<evidence type="ECO:0008006" key="4">
    <source>
        <dbReference type="Google" id="ProtNLM"/>
    </source>
</evidence>
<evidence type="ECO:0000313" key="2">
    <source>
        <dbReference type="EMBL" id="CAL1534434.1"/>
    </source>
</evidence>
<dbReference type="EMBL" id="CAXITT010000171">
    <property type="protein sequence ID" value="CAL1534434.1"/>
    <property type="molecule type" value="Genomic_DNA"/>
</dbReference>
<dbReference type="Proteomes" id="UP001497497">
    <property type="component" value="Unassembled WGS sequence"/>
</dbReference>
<dbReference type="FunFam" id="3.40.720.10:FF:000017">
    <property type="entry name" value="Predicted protein"/>
    <property type="match status" value="1"/>
</dbReference>
<gene>
    <name evidence="2" type="ORF">GSLYS_00008394001</name>
</gene>
<dbReference type="Gene3D" id="3.40.720.10">
    <property type="entry name" value="Alkaline Phosphatase, subunit A"/>
    <property type="match status" value="1"/>
</dbReference>
<dbReference type="SUPFAM" id="SSF53649">
    <property type="entry name" value="Alkaline phosphatase-like"/>
    <property type="match status" value="1"/>
</dbReference>
<dbReference type="AlphaFoldDB" id="A0AAV2HNP6"/>
<protein>
    <recommendedName>
        <fullName evidence="4">DUF229 domain containing protein</fullName>
    </recommendedName>
</protein>
<organism evidence="2 3">
    <name type="scientific">Lymnaea stagnalis</name>
    <name type="common">Great pond snail</name>
    <name type="synonym">Helix stagnalis</name>
    <dbReference type="NCBI Taxonomy" id="6523"/>
    <lineage>
        <taxon>Eukaryota</taxon>
        <taxon>Metazoa</taxon>
        <taxon>Spiralia</taxon>
        <taxon>Lophotrochozoa</taxon>
        <taxon>Mollusca</taxon>
        <taxon>Gastropoda</taxon>
        <taxon>Heterobranchia</taxon>
        <taxon>Euthyneura</taxon>
        <taxon>Panpulmonata</taxon>
        <taxon>Hygrophila</taxon>
        <taxon>Lymnaeoidea</taxon>
        <taxon>Lymnaeidae</taxon>
        <taxon>Lymnaea</taxon>
    </lineage>
</organism>
<dbReference type="InterPro" id="IPR017850">
    <property type="entry name" value="Alkaline_phosphatase_core_sf"/>
</dbReference>
<dbReference type="InterPro" id="IPR004245">
    <property type="entry name" value="DUF229"/>
</dbReference>